<dbReference type="STRING" id="1276221.SDIMI_v3c06250"/>
<dbReference type="PANTHER" id="PTHR30290:SF10">
    <property type="entry name" value="PERIPLASMIC OLIGOPEPTIDE-BINDING PROTEIN-RELATED"/>
    <property type="match status" value="1"/>
</dbReference>
<name>S5LX01_9MOLU</name>
<comment type="subcellular location">
    <subcellularLocation>
        <location evidence="1">Cell envelope</location>
    </subcellularLocation>
</comment>
<accession>S5LX01</accession>
<evidence type="ECO:0000256" key="5">
    <source>
        <dbReference type="SAM" id="SignalP"/>
    </source>
</evidence>
<evidence type="ECO:0000313" key="7">
    <source>
        <dbReference type="EMBL" id="AGR42329.1"/>
    </source>
</evidence>
<dbReference type="Proteomes" id="UP000014983">
    <property type="component" value="Chromosome"/>
</dbReference>
<evidence type="ECO:0000256" key="4">
    <source>
        <dbReference type="ARBA" id="ARBA00022729"/>
    </source>
</evidence>
<dbReference type="Gene3D" id="3.10.105.10">
    <property type="entry name" value="Dipeptide-binding Protein, Domain 3"/>
    <property type="match status" value="1"/>
</dbReference>
<organism evidence="7 8">
    <name type="scientific">Spiroplasma diminutum CUAS-1</name>
    <dbReference type="NCBI Taxonomy" id="1276221"/>
    <lineage>
        <taxon>Bacteria</taxon>
        <taxon>Bacillati</taxon>
        <taxon>Mycoplasmatota</taxon>
        <taxon>Mollicutes</taxon>
        <taxon>Entomoplasmatales</taxon>
        <taxon>Spiroplasmataceae</taxon>
        <taxon>Spiroplasma</taxon>
    </lineage>
</organism>
<dbReference type="GO" id="GO:0015833">
    <property type="term" value="P:peptide transport"/>
    <property type="evidence" value="ECO:0007669"/>
    <property type="project" value="TreeGrafter"/>
</dbReference>
<dbReference type="HOGENOM" id="CLU_378942_0_0_14"/>
<dbReference type="Gene3D" id="3.90.76.10">
    <property type="entry name" value="Dipeptide-binding Protein, Domain 1"/>
    <property type="match status" value="1"/>
</dbReference>
<dbReference type="KEGG" id="sdi:SDIMI_v3c06250"/>
<dbReference type="AlphaFoldDB" id="S5LX01"/>
<comment type="similarity">
    <text evidence="2">Belongs to the bacterial solute-binding protein 5 family.</text>
</comment>
<gene>
    <name evidence="7" type="primary">oppA</name>
    <name evidence="7" type="ORF">SDIMI_v3c06250</name>
</gene>
<evidence type="ECO:0000256" key="1">
    <source>
        <dbReference type="ARBA" id="ARBA00004196"/>
    </source>
</evidence>
<dbReference type="PATRIC" id="fig|1276221.3.peg.627"/>
<reference evidence="7 8" key="1">
    <citation type="journal article" date="2013" name="Genome Biol. Evol.">
        <title>Comparison of metabolic capacities and inference of gene content evolution in mosquito-associated Spiroplasma diminutum and S. taiwanense.</title>
        <authorList>
            <person name="Lo W.S."/>
            <person name="Ku C."/>
            <person name="Chen L.L."/>
            <person name="Chang T.H."/>
            <person name="Kuo C.H."/>
        </authorList>
    </citation>
    <scope>NUCLEOTIDE SEQUENCE [LARGE SCALE GENOMIC DNA]</scope>
    <source>
        <strain evidence="7">CUAS-1</strain>
    </source>
</reference>
<dbReference type="EMBL" id="CP005076">
    <property type="protein sequence ID" value="AGR42329.1"/>
    <property type="molecule type" value="Genomic_DNA"/>
</dbReference>
<dbReference type="GO" id="GO:0030313">
    <property type="term" value="C:cell envelope"/>
    <property type="evidence" value="ECO:0007669"/>
    <property type="project" value="UniProtKB-SubCell"/>
</dbReference>
<dbReference type="eggNOG" id="COG4166">
    <property type="taxonomic scope" value="Bacteria"/>
</dbReference>
<evidence type="ECO:0000256" key="2">
    <source>
        <dbReference type="ARBA" id="ARBA00005695"/>
    </source>
</evidence>
<dbReference type="SUPFAM" id="SSF53850">
    <property type="entry name" value="Periplasmic binding protein-like II"/>
    <property type="match status" value="1"/>
</dbReference>
<dbReference type="InterPro" id="IPR000914">
    <property type="entry name" value="SBP_5_dom"/>
</dbReference>
<dbReference type="PANTHER" id="PTHR30290">
    <property type="entry name" value="PERIPLASMIC BINDING COMPONENT OF ABC TRANSPORTER"/>
    <property type="match status" value="1"/>
</dbReference>
<dbReference type="InParanoid" id="S5LX01"/>
<dbReference type="RefSeq" id="WP_020836561.1">
    <property type="nucleotide sequence ID" value="NC_021833.1"/>
</dbReference>
<feature type="domain" description="Solute-binding protein family 5" evidence="6">
    <location>
        <begin position="110"/>
        <end position="600"/>
    </location>
</feature>
<evidence type="ECO:0000259" key="6">
    <source>
        <dbReference type="Pfam" id="PF00496"/>
    </source>
</evidence>
<feature type="signal peptide" evidence="5">
    <location>
        <begin position="1"/>
        <end position="22"/>
    </location>
</feature>
<proteinExistence type="inferred from homology"/>
<evidence type="ECO:0000313" key="8">
    <source>
        <dbReference type="Proteomes" id="UP000014983"/>
    </source>
</evidence>
<sequence>MSIWYKKTLGILGLGLATTMISSSVVSCGASFDAILNRVMSTDVHKSIYTNNVSSWNTAHSMQAEDSRIWSNTFDTFLSTDQYGRIYGSLAVSEYGQDVKGPDHLYVGVNNEDSTEWTYKMREMNWVDYKGNIVKDGKNASVYDGVIRAAKYALNPANGSDVSSLWTSFIVGAEDIYESIGKAQDELEGKELEDAIQKQYARIENPDEFGISSKNEDGKELITFKLAKAAPYFESLLTYSVFSPINSVNPQTTGPVNKFEDAYYNGAYYVQQANPNGKIILKKNEHYALKQSTNIETLEFNYLEDASASRERTLFESGSTSSFELKSDDLKGWSRYIGKGKEAYDNPNFGAAYEVESPDKAASFMLVYNYYNANIDDASVGVVEQNRALNASKLLQSKDVRAFISTTLNRSDFARYFSKTIDDVGQNSQMLRNTYTAEGVAQDEKGIDYTQYVAREFDKSVGNEENLEGSISLKDGQDPYKTYAKELSDNKTSEELIKDINKFIEINGINKQDIKGYGKRVVLRLILSPSNNNSLNPYLNLMMKGFNSIENNPIYIETKTLPSNDDYRTAGSKGATDLFISGWSPDYKDPSSFLETITLTGPYRGYNGTVRLFEKNKEGNYVVKNKNLLTKKSESSDQGSATEDLLKAFESFSNDFKETDANVTIPSERYTQFAEQENSFFYENFLSLSLYTKALPKVWTVSYLAPYTKSYEAFGTAQFKFYNTYLNSKLLSEKEWKEKFEEYKQKMAVVKSDWTKWRSGAHWSTETNGD</sequence>
<dbReference type="OrthoDB" id="9801912at2"/>
<dbReference type="Pfam" id="PF00496">
    <property type="entry name" value="SBP_bac_5"/>
    <property type="match status" value="1"/>
</dbReference>
<dbReference type="GO" id="GO:1904680">
    <property type="term" value="F:peptide transmembrane transporter activity"/>
    <property type="evidence" value="ECO:0007669"/>
    <property type="project" value="TreeGrafter"/>
</dbReference>
<keyword evidence="8" id="KW-1185">Reference proteome</keyword>
<dbReference type="InterPro" id="IPR039424">
    <property type="entry name" value="SBP_5"/>
</dbReference>
<dbReference type="Gene3D" id="3.40.190.10">
    <property type="entry name" value="Periplasmic binding protein-like II"/>
    <property type="match status" value="1"/>
</dbReference>
<feature type="chain" id="PRO_5004530272" evidence="5">
    <location>
        <begin position="23"/>
        <end position="770"/>
    </location>
</feature>
<keyword evidence="4 5" id="KW-0732">Signal</keyword>
<keyword evidence="3" id="KW-0813">Transport</keyword>
<dbReference type="PROSITE" id="PS51257">
    <property type="entry name" value="PROKAR_LIPOPROTEIN"/>
    <property type="match status" value="1"/>
</dbReference>
<evidence type="ECO:0000256" key="3">
    <source>
        <dbReference type="ARBA" id="ARBA00022448"/>
    </source>
</evidence>
<protein>
    <submittedName>
        <fullName evidence="7">Oligopeptide ABC transporter substrate-binding protein</fullName>
    </submittedName>
</protein>